<keyword evidence="4" id="KW-0479">Metal-binding</keyword>
<reference evidence="7" key="1">
    <citation type="submission" date="2020-04" db="EMBL/GenBank/DDBJ databases">
        <authorList>
            <person name="Chiriac C."/>
            <person name="Salcher M."/>
            <person name="Ghai R."/>
            <person name="Kavagutti S V."/>
        </authorList>
    </citation>
    <scope>NUCLEOTIDE SEQUENCE</scope>
</reference>
<dbReference type="InterPro" id="IPR000358">
    <property type="entry name" value="RNR_small_fam"/>
</dbReference>
<dbReference type="EC" id="1.17.4.1" evidence="3"/>
<dbReference type="InterPro" id="IPR033909">
    <property type="entry name" value="RNR_small"/>
</dbReference>
<keyword evidence="5" id="KW-0560">Oxidoreductase</keyword>
<dbReference type="GO" id="GO:0046872">
    <property type="term" value="F:metal ion binding"/>
    <property type="evidence" value="ECO:0007669"/>
    <property type="project" value="UniProtKB-KW"/>
</dbReference>
<dbReference type="NCBIfam" id="NF007186">
    <property type="entry name" value="PRK09614.1-5"/>
    <property type="match status" value="1"/>
</dbReference>
<dbReference type="EMBL" id="LR796670">
    <property type="protein sequence ID" value="CAB4158787.1"/>
    <property type="molecule type" value="Genomic_DNA"/>
</dbReference>
<evidence type="ECO:0000256" key="5">
    <source>
        <dbReference type="ARBA" id="ARBA00023002"/>
    </source>
</evidence>
<evidence type="ECO:0000256" key="4">
    <source>
        <dbReference type="ARBA" id="ARBA00022723"/>
    </source>
</evidence>
<dbReference type="InterPro" id="IPR012348">
    <property type="entry name" value="RNR-like"/>
</dbReference>
<evidence type="ECO:0000313" key="7">
    <source>
        <dbReference type="EMBL" id="CAB4158787.1"/>
    </source>
</evidence>
<dbReference type="Gene3D" id="1.10.620.20">
    <property type="entry name" value="Ribonucleotide Reductase, subunit A"/>
    <property type="match status" value="1"/>
</dbReference>
<name>A0A6J5NJ05_9CAUD</name>
<comment type="cofactor">
    <cofactor evidence="1">
        <name>Fe cation</name>
        <dbReference type="ChEBI" id="CHEBI:24875"/>
    </cofactor>
</comment>
<accession>A0A6J5NJ05</accession>
<dbReference type="GO" id="GO:0004748">
    <property type="term" value="F:ribonucleoside-diphosphate reductase activity, thioredoxin disulfide as acceptor"/>
    <property type="evidence" value="ECO:0007669"/>
    <property type="project" value="UniProtKB-EC"/>
</dbReference>
<keyword evidence="6" id="KW-0408">Iron</keyword>
<evidence type="ECO:0000256" key="2">
    <source>
        <dbReference type="ARBA" id="ARBA00009303"/>
    </source>
</evidence>
<sequence length="335" mass="38965">MASSLFTERIEYKPFEYPVYYNEGWLKQAQAFWLHTEISMQSDIKDWNEYLSSSEKNLVGNILLGFAQTECAVSDYWTNQVVKWFPKHEIKQMAMMFGSQETIHATAYSYLNETLGLDNFAAFLHEPTIANKFEFLLSTSNEYTYIDLAESSDARRDVARSLAIFSAFAEGVSLYSSFAVLYSFQMRNLLKGIGQQMKWSVRDESLHSRMGCQLFNHMCEEYPQLRGQVQAEVEEAARLMVDMEIQFIDKMFEMGDLENLKAENLKDFIRKRANEKLNELGYESVFHYNEESASALDWFYHLTGGHTHTDFFAIRPTDYAKAGENEDWDEDSLFS</sequence>
<dbReference type="UniPathway" id="UPA00326"/>
<evidence type="ECO:0000256" key="1">
    <source>
        <dbReference type="ARBA" id="ARBA00001962"/>
    </source>
</evidence>
<protein>
    <recommendedName>
        <fullName evidence="3">ribonucleoside-diphosphate reductase</fullName>
        <ecNumber evidence="3">1.17.4.1</ecNumber>
    </recommendedName>
</protein>
<dbReference type="CDD" id="cd01049">
    <property type="entry name" value="RNRR2"/>
    <property type="match status" value="1"/>
</dbReference>
<evidence type="ECO:0000256" key="6">
    <source>
        <dbReference type="ARBA" id="ARBA00023004"/>
    </source>
</evidence>
<organism evidence="7">
    <name type="scientific">uncultured Caudovirales phage</name>
    <dbReference type="NCBI Taxonomy" id="2100421"/>
    <lineage>
        <taxon>Viruses</taxon>
        <taxon>Duplodnaviria</taxon>
        <taxon>Heunggongvirae</taxon>
        <taxon>Uroviricota</taxon>
        <taxon>Caudoviricetes</taxon>
        <taxon>Peduoviridae</taxon>
        <taxon>Maltschvirus</taxon>
        <taxon>Maltschvirus maltsch</taxon>
    </lineage>
</organism>
<dbReference type="Pfam" id="PF00268">
    <property type="entry name" value="Ribonuc_red_sm"/>
    <property type="match status" value="1"/>
</dbReference>
<comment type="similarity">
    <text evidence="2">Belongs to the ribonucleoside diphosphate reductase small chain family.</text>
</comment>
<dbReference type="PANTHER" id="PTHR23409:SF18">
    <property type="entry name" value="RIBONUCLEOSIDE-DIPHOSPHATE REDUCTASE SUBUNIT M2"/>
    <property type="match status" value="1"/>
</dbReference>
<proteinExistence type="inferred from homology"/>
<dbReference type="InterPro" id="IPR009078">
    <property type="entry name" value="Ferritin-like_SF"/>
</dbReference>
<dbReference type="GO" id="GO:0009263">
    <property type="term" value="P:deoxyribonucleotide biosynthetic process"/>
    <property type="evidence" value="ECO:0007669"/>
    <property type="project" value="InterPro"/>
</dbReference>
<dbReference type="SUPFAM" id="SSF47240">
    <property type="entry name" value="Ferritin-like"/>
    <property type="match status" value="1"/>
</dbReference>
<evidence type="ECO:0000256" key="3">
    <source>
        <dbReference type="ARBA" id="ARBA00012274"/>
    </source>
</evidence>
<dbReference type="PANTHER" id="PTHR23409">
    <property type="entry name" value="RIBONUCLEOSIDE-DIPHOSPHATE REDUCTASE SMALL CHAIN"/>
    <property type="match status" value="1"/>
</dbReference>
<gene>
    <name evidence="7" type="ORF">UFOVP699_32</name>
</gene>